<dbReference type="AlphaFoldDB" id="A0A077FDZ4"/>
<keyword evidence="1" id="KW-1133">Transmembrane helix</keyword>
<sequence>MLQELIRHPMVSKHLKLHVGLPAKVLVIAICTVTVFVLFCTWNSTRAGALQLVSEQQIVSSGIYAEWAKGNVMILIRHAERCDHSHNTCLNDPAGITVVGSQVATEAGKGFQSLGLNKAHLLSSPEVRAQQTARFMFGMAIPVQDWLNQCDGSFASNAFSHKQPGHNLVLITHSSCIEQLEQTLQVRDSERSSAYASALFLAMDNSGKARVLGQINADNLRNLVTHSGN</sequence>
<gene>
    <name evidence="2" type="ORF">PSAKL28_29140</name>
</gene>
<dbReference type="HOGENOM" id="CLU_106705_0_0_6"/>
<dbReference type="SUPFAM" id="SSF53254">
    <property type="entry name" value="Phosphoglycerate mutase-like"/>
    <property type="match status" value="1"/>
</dbReference>
<reference evidence="2 3" key="1">
    <citation type="submission" date="2014-07" db="EMBL/GenBank/DDBJ databases">
        <authorList>
            <person name="Lee K."/>
            <person name="Lim J.Y."/>
            <person name="Hwang I."/>
        </authorList>
    </citation>
    <scope>NUCLEOTIDE SEQUENCE [LARGE SCALE GENOMIC DNA]</scope>
    <source>
        <strain evidence="2 3">KL28</strain>
    </source>
</reference>
<organism evidence="2 3">
    <name type="scientific">Pseudomonas alkylphenolica</name>
    <dbReference type="NCBI Taxonomy" id="237609"/>
    <lineage>
        <taxon>Bacteria</taxon>
        <taxon>Pseudomonadati</taxon>
        <taxon>Pseudomonadota</taxon>
        <taxon>Gammaproteobacteria</taxon>
        <taxon>Pseudomonadales</taxon>
        <taxon>Pseudomonadaceae</taxon>
        <taxon>Pseudomonas</taxon>
    </lineage>
</organism>
<name>A0A077FDZ4_9PSED</name>
<dbReference type="eggNOG" id="COG0406">
    <property type="taxonomic scope" value="Bacteria"/>
</dbReference>
<dbReference type="Proteomes" id="UP000028931">
    <property type="component" value="Chromosome"/>
</dbReference>
<evidence type="ECO:0000256" key="1">
    <source>
        <dbReference type="SAM" id="Phobius"/>
    </source>
</evidence>
<dbReference type="Gene3D" id="3.40.50.1240">
    <property type="entry name" value="Phosphoglycerate mutase-like"/>
    <property type="match status" value="1"/>
</dbReference>
<evidence type="ECO:0000313" key="3">
    <source>
        <dbReference type="Proteomes" id="UP000028931"/>
    </source>
</evidence>
<keyword evidence="1" id="KW-0472">Membrane</keyword>
<feature type="transmembrane region" description="Helical" evidence="1">
    <location>
        <begin position="21"/>
        <end position="39"/>
    </location>
</feature>
<protein>
    <submittedName>
        <fullName evidence="2">Phosphohistidine phosphatase, SixA</fullName>
    </submittedName>
</protein>
<evidence type="ECO:0000313" key="2">
    <source>
        <dbReference type="EMBL" id="AIL62104.1"/>
    </source>
</evidence>
<dbReference type="EMBL" id="CP009048">
    <property type="protein sequence ID" value="AIL62104.1"/>
    <property type="molecule type" value="Genomic_DNA"/>
</dbReference>
<keyword evidence="1" id="KW-0812">Transmembrane</keyword>
<dbReference type="CDD" id="cd07040">
    <property type="entry name" value="HP"/>
    <property type="match status" value="1"/>
</dbReference>
<accession>A0A077FDZ4</accession>
<dbReference type="KEGG" id="palk:PSAKL28_29140"/>
<dbReference type="InterPro" id="IPR029033">
    <property type="entry name" value="His_PPase_superfam"/>
</dbReference>
<proteinExistence type="predicted"/>